<evidence type="ECO:0000256" key="1">
    <source>
        <dbReference type="SAM" id="MobiDB-lite"/>
    </source>
</evidence>
<gene>
    <name evidence="2" type="ORF">WJX73_003172</name>
</gene>
<dbReference type="AlphaFoldDB" id="A0AAW1NZQ3"/>
<sequence>MAVVEAQADGQNGLGADRSDIVTTPQGGGLQASNRKSSTPLRRRNPPLRPGTMPILQLLGNSLKPSEGLSAVWETLRGIHTQP</sequence>
<name>A0AAW1NZQ3_9CHLO</name>
<organism evidence="2 3">
    <name type="scientific">Symbiochloris irregularis</name>
    <dbReference type="NCBI Taxonomy" id="706552"/>
    <lineage>
        <taxon>Eukaryota</taxon>
        <taxon>Viridiplantae</taxon>
        <taxon>Chlorophyta</taxon>
        <taxon>core chlorophytes</taxon>
        <taxon>Trebouxiophyceae</taxon>
        <taxon>Trebouxiales</taxon>
        <taxon>Trebouxiaceae</taxon>
        <taxon>Symbiochloris</taxon>
    </lineage>
</organism>
<protein>
    <submittedName>
        <fullName evidence="2">Uncharacterized protein</fullName>
    </submittedName>
</protein>
<comment type="caution">
    <text evidence="2">The sequence shown here is derived from an EMBL/GenBank/DDBJ whole genome shotgun (WGS) entry which is preliminary data.</text>
</comment>
<dbReference type="Proteomes" id="UP001465755">
    <property type="component" value="Unassembled WGS sequence"/>
</dbReference>
<keyword evidence="3" id="KW-1185">Reference proteome</keyword>
<evidence type="ECO:0000313" key="2">
    <source>
        <dbReference type="EMBL" id="KAK9800172.1"/>
    </source>
</evidence>
<proteinExistence type="predicted"/>
<evidence type="ECO:0000313" key="3">
    <source>
        <dbReference type="Proteomes" id="UP001465755"/>
    </source>
</evidence>
<accession>A0AAW1NZQ3</accession>
<reference evidence="2 3" key="1">
    <citation type="journal article" date="2024" name="Nat. Commun.">
        <title>Phylogenomics reveals the evolutionary origins of lichenization in chlorophyte algae.</title>
        <authorList>
            <person name="Puginier C."/>
            <person name="Libourel C."/>
            <person name="Otte J."/>
            <person name="Skaloud P."/>
            <person name="Haon M."/>
            <person name="Grisel S."/>
            <person name="Petersen M."/>
            <person name="Berrin J.G."/>
            <person name="Delaux P.M."/>
            <person name="Dal Grande F."/>
            <person name="Keller J."/>
        </authorList>
    </citation>
    <scope>NUCLEOTIDE SEQUENCE [LARGE SCALE GENOMIC DNA]</scope>
    <source>
        <strain evidence="2 3">SAG 2036</strain>
    </source>
</reference>
<feature type="region of interest" description="Disordered" evidence="1">
    <location>
        <begin position="1"/>
        <end position="55"/>
    </location>
</feature>
<feature type="compositionally biased region" description="Polar residues" evidence="1">
    <location>
        <begin position="21"/>
        <end position="39"/>
    </location>
</feature>
<dbReference type="EMBL" id="JALJOQ010000085">
    <property type="protein sequence ID" value="KAK9800172.1"/>
    <property type="molecule type" value="Genomic_DNA"/>
</dbReference>